<protein>
    <submittedName>
        <fullName evidence="2">Alpha/beta fold hydrolase</fullName>
    </submittedName>
</protein>
<dbReference type="InterPro" id="IPR050266">
    <property type="entry name" value="AB_hydrolase_sf"/>
</dbReference>
<proteinExistence type="predicted"/>
<comment type="caution">
    <text evidence="2">The sequence shown here is derived from an EMBL/GenBank/DDBJ whole genome shotgun (WGS) entry which is preliminary data.</text>
</comment>
<keyword evidence="2" id="KW-0378">Hydrolase</keyword>
<dbReference type="EMBL" id="JBHSTI010000008">
    <property type="protein sequence ID" value="MFC6239038.1"/>
    <property type="molecule type" value="Genomic_DNA"/>
</dbReference>
<dbReference type="GO" id="GO:0016787">
    <property type="term" value="F:hydrolase activity"/>
    <property type="evidence" value="ECO:0007669"/>
    <property type="project" value="UniProtKB-KW"/>
</dbReference>
<dbReference type="Gene3D" id="3.40.50.1820">
    <property type="entry name" value="alpha/beta hydrolase"/>
    <property type="match status" value="1"/>
</dbReference>
<evidence type="ECO:0000313" key="2">
    <source>
        <dbReference type="EMBL" id="MFC6239038.1"/>
    </source>
</evidence>
<name>A0ABW1T2T6_9ACTN</name>
<accession>A0ABW1T2T6</accession>
<dbReference type="InterPro" id="IPR029058">
    <property type="entry name" value="AB_hydrolase_fold"/>
</dbReference>
<gene>
    <name evidence="2" type="ORF">ACFQGU_14225</name>
</gene>
<sequence>MNPLRRRTAALPGHEIAYVEIPGRGLPILLVHGVGSSIDTWGDIPQRLAAAGRAVVAVDLLGHGSSDVGNGDFSLGANASAIRDLLDHLGHERVHLVGHSLGGGVSLQLAYQFPARIETLTLISSGGLGTDVGMSLRAASLPGSELVLRLASSERSVRTARWAARKLGARGIEPEALSPKALAKLEDMRDARRLAAFLSTVRSVVGPDGQRVSALAKMSGLDPHRVLIIWGDRDPMLPMQHGLDAHALLPGSRFVVVEGASHHPHTHAPQLVVDELLVHTRERVAASA</sequence>
<dbReference type="PANTHER" id="PTHR43798:SF33">
    <property type="entry name" value="HYDROLASE, PUTATIVE (AFU_ORTHOLOGUE AFUA_2G14860)-RELATED"/>
    <property type="match status" value="1"/>
</dbReference>
<dbReference type="Proteomes" id="UP001596138">
    <property type="component" value="Unassembled WGS sequence"/>
</dbReference>
<evidence type="ECO:0000313" key="3">
    <source>
        <dbReference type="Proteomes" id="UP001596138"/>
    </source>
</evidence>
<dbReference type="Pfam" id="PF00561">
    <property type="entry name" value="Abhydrolase_1"/>
    <property type="match status" value="1"/>
</dbReference>
<dbReference type="InterPro" id="IPR000073">
    <property type="entry name" value="AB_hydrolase_1"/>
</dbReference>
<dbReference type="PRINTS" id="PR00111">
    <property type="entry name" value="ABHYDROLASE"/>
</dbReference>
<dbReference type="RefSeq" id="WP_386767760.1">
    <property type="nucleotide sequence ID" value="NZ_JBHSTI010000008.1"/>
</dbReference>
<evidence type="ECO:0000259" key="1">
    <source>
        <dbReference type="Pfam" id="PF00561"/>
    </source>
</evidence>
<keyword evidence="3" id="KW-1185">Reference proteome</keyword>
<dbReference type="SUPFAM" id="SSF53474">
    <property type="entry name" value="alpha/beta-Hydrolases"/>
    <property type="match status" value="1"/>
</dbReference>
<feature type="domain" description="AB hydrolase-1" evidence="1">
    <location>
        <begin position="27"/>
        <end position="265"/>
    </location>
</feature>
<organism evidence="2 3">
    <name type="scientific">Longivirga aurantiaca</name>
    <dbReference type="NCBI Taxonomy" id="1837743"/>
    <lineage>
        <taxon>Bacteria</taxon>
        <taxon>Bacillati</taxon>
        <taxon>Actinomycetota</taxon>
        <taxon>Actinomycetes</taxon>
        <taxon>Sporichthyales</taxon>
        <taxon>Sporichthyaceae</taxon>
        <taxon>Longivirga</taxon>
    </lineage>
</organism>
<reference evidence="3" key="1">
    <citation type="journal article" date="2019" name="Int. J. Syst. Evol. Microbiol.">
        <title>The Global Catalogue of Microorganisms (GCM) 10K type strain sequencing project: providing services to taxonomists for standard genome sequencing and annotation.</title>
        <authorList>
            <consortium name="The Broad Institute Genomics Platform"/>
            <consortium name="The Broad Institute Genome Sequencing Center for Infectious Disease"/>
            <person name="Wu L."/>
            <person name="Ma J."/>
        </authorList>
    </citation>
    <scope>NUCLEOTIDE SEQUENCE [LARGE SCALE GENOMIC DNA]</scope>
    <source>
        <strain evidence="3">CGMCC 4.7317</strain>
    </source>
</reference>
<dbReference type="PANTHER" id="PTHR43798">
    <property type="entry name" value="MONOACYLGLYCEROL LIPASE"/>
    <property type="match status" value="1"/>
</dbReference>